<feature type="region of interest" description="Disordered" evidence="1">
    <location>
        <begin position="558"/>
        <end position="578"/>
    </location>
</feature>
<reference evidence="2" key="1">
    <citation type="submission" date="2023-03" db="EMBL/GenBank/DDBJ databases">
        <title>Massive genome expansion in bonnet fungi (Mycena s.s.) driven by repeated elements and novel gene families across ecological guilds.</title>
        <authorList>
            <consortium name="Lawrence Berkeley National Laboratory"/>
            <person name="Harder C.B."/>
            <person name="Miyauchi S."/>
            <person name="Viragh M."/>
            <person name="Kuo A."/>
            <person name="Thoen E."/>
            <person name="Andreopoulos B."/>
            <person name="Lu D."/>
            <person name="Skrede I."/>
            <person name="Drula E."/>
            <person name="Henrissat B."/>
            <person name="Morin E."/>
            <person name="Kohler A."/>
            <person name="Barry K."/>
            <person name="LaButti K."/>
            <person name="Morin E."/>
            <person name="Salamov A."/>
            <person name="Lipzen A."/>
            <person name="Mereny Z."/>
            <person name="Hegedus B."/>
            <person name="Baldrian P."/>
            <person name="Stursova M."/>
            <person name="Weitz H."/>
            <person name="Taylor A."/>
            <person name="Grigoriev I.V."/>
            <person name="Nagy L.G."/>
            <person name="Martin F."/>
            <person name="Kauserud H."/>
        </authorList>
    </citation>
    <scope>NUCLEOTIDE SEQUENCE</scope>
    <source>
        <strain evidence="2">CBHHK002</strain>
    </source>
</reference>
<keyword evidence="3" id="KW-1185">Reference proteome</keyword>
<proteinExistence type="predicted"/>
<dbReference type="EMBL" id="JARIHO010000033">
    <property type="protein sequence ID" value="KAJ7334112.1"/>
    <property type="molecule type" value="Genomic_DNA"/>
</dbReference>
<feature type="region of interest" description="Disordered" evidence="1">
    <location>
        <begin position="411"/>
        <end position="492"/>
    </location>
</feature>
<evidence type="ECO:0000313" key="2">
    <source>
        <dbReference type="EMBL" id="KAJ7334112.1"/>
    </source>
</evidence>
<gene>
    <name evidence="2" type="ORF">DFH08DRAFT_785241</name>
</gene>
<feature type="compositionally biased region" description="Basic residues" evidence="1">
    <location>
        <begin position="427"/>
        <end position="440"/>
    </location>
</feature>
<accession>A0AAD6ZQ32</accession>
<evidence type="ECO:0000313" key="3">
    <source>
        <dbReference type="Proteomes" id="UP001218218"/>
    </source>
</evidence>
<feature type="compositionally biased region" description="Low complexity" evidence="1">
    <location>
        <begin position="457"/>
        <end position="471"/>
    </location>
</feature>
<dbReference type="AlphaFoldDB" id="A0AAD6ZQ32"/>
<organism evidence="2 3">
    <name type="scientific">Mycena albidolilacea</name>
    <dbReference type="NCBI Taxonomy" id="1033008"/>
    <lineage>
        <taxon>Eukaryota</taxon>
        <taxon>Fungi</taxon>
        <taxon>Dikarya</taxon>
        <taxon>Basidiomycota</taxon>
        <taxon>Agaricomycotina</taxon>
        <taxon>Agaricomycetes</taxon>
        <taxon>Agaricomycetidae</taxon>
        <taxon>Agaricales</taxon>
        <taxon>Marasmiineae</taxon>
        <taxon>Mycenaceae</taxon>
        <taxon>Mycena</taxon>
    </lineage>
</organism>
<feature type="region of interest" description="Disordered" evidence="1">
    <location>
        <begin position="97"/>
        <end position="138"/>
    </location>
</feature>
<feature type="region of interest" description="Disordered" evidence="1">
    <location>
        <begin position="219"/>
        <end position="261"/>
    </location>
</feature>
<feature type="compositionally biased region" description="Polar residues" evidence="1">
    <location>
        <begin position="174"/>
        <end position="193"/>
    </location>
</feature>
<sequence length="578" mass="63018">MAFKGLKRFFSIGSKKNKTSKKHQITTNISNPLLPISEADDSFGATELLRSSSARYAVANEVDYNSLPPLPHPINHVLPTSSTVSLASAATSISSTSRGTYTVTVHGRKHHTRTEFPNANRDLDDEPTRNNNSQLLRLHSDPSVASLLSLYDEHGRLPARAFSNSPPKEGRAQVQRSGSTLRQLLGNPASSVNSRDDAGALEGDISWAERFLGETASMISSTSSRGLGTPDTDPHFPHTPLQSNHDSSFATEHDFSSSMQENPAISSLEVELSDLSDLAESPPRPSYNSPYAVPDPKTPQRASQVFGFLTDKRRSRAPEDDERSLPELPSTFSSPSDEGSPPVLDRSRSHFSSDSSADSIEPPAPAPVPFTPVDTQFRFHPTHTDAPTVKAANDVHVIMAHGPTKVIVTAPTPSYHHDNTAPTRIPRGPRAHHRQRTSRHVPRDSFTTVPARRHTSRSSSVSMSMGSASASLVERAEPPSPAKPVERSKSKRRSILSVFEKENHLSAKQELPRTPIRTGSISRPFNRGPAAHHRAAAASPAASVELLTAVGQQMMGDLRQQRARTREQEAQRRGRGYI</sequence>
<feature type="region of interest" description="Disordered" evidence="1">
    <location>
        <begin position="158"/>
        <end position="197"/>
    </location>
</feature>
<feature type="region of interest" description="Disordered" evidence="1">
    <location>
        <begin position="275"/>
        <end position="381"/>
    </location>
</feature>
<comment type="caution">
    <text evidence="2">The sequence shown here is derived from an EMBL/GenBank/DDBJ whole genome shotgun (WGS) entry which is preliminary data.</text>
</comment>
<dbReference type="Proteomes" id="UP001218218">
    <property type="component" value="Unassembled WGS sequence"/>
</dbReference>
<feature type="compositionally biased region" description="Polar residues" evidence="1">
    <location>
        <begin position="241"/>
        <end position="261"/>
    </location>
</feature>
<name>A0AAD6ZQ32_9AGAR</name>
<feature type="compositionally biased region" description="Low complexity" evidence="1">
    <location>
        <begin position="350"/>
        <end position="359"/>
    </location>
</feature>
<evidence type="ECO:0000256" key="1">
    <source>
        <dbReference type="SAM" id="MobiDB-lite"/>
    </source>
</evidence>
<protein>
    <submittedName>
        <fullName evidence="2">Uncharacterized protein</fullName>
    </submittedName>
</protein>